<keyword evidence="3 5" id="KW-1133">Transmembrane helix</keyword>
<dbReference type="InterPro" id="IPR013525">
    <property type="entry name" value="ABC2_TM"/>
</dbReference>
<evidence type="ECO:0000313" key="7">
    <source>
        <dbReference type="EMBL" id="KKW09743.1"/>
    </source>
</evidence>
<comment type="subcellular location">
    <subcellularLocation>
        <location evidence="5">Cell membrane</location>
        <topology evidence="5">Multi-pass membrane protein</topology>
    </subcellularLocation>
    <subcellularLocation>
        <location evidence="1">Membrane</location>
        <topology evidence="1">Multi-pass membrane protein</topology>
    </subcellularLocation>
</comment>
<feature type="transmembrane region" description="Helical" evidence="5">
    <location>
        <begin position="30"/>
        <end position="49"/>
    </location>
</feature>
<feature type="transmembrane region" description="Helical" evidence="5">
    <location>
        <begin position="56"/>
        <end position="73"/>
    </location>
</feature>
<proteinExistence type="inferred from homology"/>
<dbReference type="EMBL" id="LCQD01000054">
    <property type="protein sequence ID" value="KKW09743.1"/>
    <property type="molecule type" value="Genomic_DNA"/>
</dbReference>
<dbReference type="PROSITE" id="PS51012">
    <property type="entry name" value="ABC_TM2"/>
    <property type="match status" value="1"/>
</dbReference>
<keyword evidence="5" id="KW-0813">Transport</keyword>
<organism evidence="7 8">
    <name type="scientific">Candidatus Gottesmanbacteria bacterium GW2011_GWB1_49_7</name>
    <dbReference type="NCBI Taxonomy" id="1618448"/>
    <lineage>
        <taxon>Bacteria</taxon>
        <taxon>Candidatus Gottesmaniibacteriota</taxon>
    </lineage>
</organism>
<protein>
    <recommendedName>
        <fullName evidence="5">Transport permease protein</fullName>
    </recommendedName>
</protein>
<dbReference type="PANTHER" id="PTHR43229">
    <property type="entry name" value="NODULATION PROTEIN J"/>
    <property type="match status" value="1"/>
</dbReference>
<reference evidence="7 8" key="1">
    <citation type="journal article" date="2015" name="Nature">
        <title>rRNA introns, odd ribosomes, and small enigmatic genomes across a large radiation of phyla.</title>
        <authorList>
            <person name="Brown C.T."/>
            <person name="Hug L.A."/>
            <person name="Thomas B.C."/>
            <person name="Sharon I."/>
            <person name="Castelle C.J."/>
            <person name="Singh A."/>
            <person name="Wilkins M.J."/>
            <person name="Williams K.H."/>
            <person name="Banfield J.F."/>
        </authorList>
    </citation>
    <scope>NUCLEOTIDE SEQUENCE [LARGE SCALE GENOMIC DNA]</scope>
</reference>
<evidence type="ECO:0000259" key="6">
    <source>
        <dbReference type="PROSITE" id="PS51012"/>
    </source>
</evidence>
<evidence type="ECO:0000256" key="3">
    <source>
        <dbReference type="ARBA" id="ARBA00022989"/>
    </source>
</evidence>
<name>A0A0G1VTC8_9BACT</name>
<evidence type="ECO:0000256" key="1">
    <source>
        <dbReference type="ARBA" id="ARBA00004141"/>
    </source>
</evidence>
<evidence type="ECO:0000256" key="4">
    <source>
        <dbReference type="ARBA" id="ARBA00023136"/>
    </source>
</evidence>
<dbReference type="PANTHER" id="PTHR43229:SF6">
    <property type="entry name" value="ABC-TYPE MULTIDRUG TRANSPORT SYSTEM, PERMEASE COMPONENT"/>
    <property type="match status" value="1"/>
</dbReference>
<keyword evidence="4 5" id="KW-0472">Membrane</keyword>
<feature type="transmembrane region" description="Helical" evidence="5">
    <location>
        <begin position="139"/>
        <end position="166"/>
    </location>
</feature>
<dbReference type="InterPro" id="IPR051784">
    <property type="entry name" value="Nod_factor_ABC_transporter"/>
</dbReference>
<feature type="transmembrane region" description="Helical" evidence="5">
    <location>
        <begin position="105"/>
        <end position="132"/>
    </location>
</feature>
<sequence>MKRIAWYRVWAVILRHFYNFYHSWDRIVDAFYWPSLDIIIWGLTISALARQGQGTVLQISMIVSGVILWYVLWRGQYEITVNLLEELWSGNLGNLFSTPLTLTEWTVALCALGFLKLFLTVTFTAAVAYVLYAVNIFQLGFALIPFITGLLIMGWGFGLFIAGLFLRYGTNIQTLAWAGGFALMPFSATYYPLDSLPHWVQTVAQVLPSAYIFEGMRSVLFTGIFPADMMVKSFLLNGVFLGLALVYFIRSFRVARIKGLAHLK</sequence>
<accession>A0A0G1VTC8</accession>
<comment type="similarity">
    <text evidence="5">Belongs to the ABC-2 integral membrane protein family.</text>
</comment>
<dbReference type="GO" id="GO:0005886">
    <property type="term" value="C:plasma membrane"/>
    <property type="evidence" value="ECO:0007669"/>
    <property type="project" value="UniProtKB-SubCell"/>
</dbReference>
<comment type="caution">
    <text evidence="7">The sequence shown here is derived from an EMBL/GenBank/DDBJ whole genome shotgun (WGS) entry which is preliminary data.</text>
</comment>
<evidence type="ECO:0000313" key="8">
    <source>
        <dbReference type="Proteomes" id="UP000034588"/>
    </source>
</evidence>
<feature type="transmembrane region" description="Helical" evidence="5">
    <location>
        <begin position="172"/>
        <end position="191"/>
    </location>
</feature>
<dbReference type="AlphaFoldDB" id="A0A0G1VTC8"/>
<keyword evidence="5" id="KW-1003">Cell membrane</keyword>
<evidence type="ECO:0000256" key="2">
    <source>
        <dbReference type="ARBA" id="ARBA00022692"/>
    </source>
</evidence>
<evidence type="ECO:0000256" key="5">
    <source>
        <dbReference type="RuleBase" id="RU361157"/>
    </source>
</evidence>
<keyword evidence="2 5" id="KW-0812">Transmembrane</keyword>
<feature type="domain" description="ABC transmembrane type-2" evidence="6">
    <location>
        <begin position="25"/>
        <end position="251"/>
    </location>
</feature>
<dbReference type="Pfam" id="PF01061">
    <property type="entry name" value="ABC2_membrane"/>
    <property type="match status" value="1"/>
</dbReference>
<feature type="transmembrane region" description="Helical" evidence="5">
    <location>
        <begin position="231"/>
        <end position="249"/>
    </location>
</feature>
<dbReference type="InterPro" id="IPR047817">
    <property type="entry name" value="ABC2_TM_bact-type"/>
</dbReference>
<gene>
    <name evidence="7" type="ORF">UY48_C0054G0006</name>
</gene>
<dbReference type="GO" id="GO:0140359">
    <property type="term" value="F:ABC-type transporter activity"/>
    <property type="evidence" value="ECO:0007669"/>
    <property type="project" value="InterPro"/>
</dbReference>
<dbReference type="Proteomes" id="UP000034588">
    <property type="component" value="Unassembled WGS sequence"/>
</dbReference>